<evidence type="ECO:0000259" key="2">
    <source>
        <dbReference type="Pfam" id="PF14200"/>
    </source>
</evidence>
<dbReference type="InterPro" id="IPR035992">
    <property type="entry name" value="Ricin_B-like_lectins"/>
</dbReference>
<feature type="domain" description="Ricin B lectin" evidence="2">
    <location>
        <begin position="122"/>
        <end position="184"/>
    </location>
</feature>
<reference evidence="4" key="1">
    <citation type="journal article" date="2019" name="Int. J. Syst. Evol. Microbiol.">
        <title>The Global Catalogue of Microorganisms (GCM) 10K type strain sequencing project: providing services to taxonomists for standard genome sequencing and annotation.</title>
        <authorList>
            <consortium name="The Broad Institute Genomics Platform"/>
            <consortium name="The Broad Institute Genome Sequencing Center for Infectious Disease"/>
            <person name="Wu L."/>
            <person name="Ma J."/>
        </authorList>
    </citation>
    <scope>NUCLEOTIDE SEQUENCE [LARGE SCALE GENOMIC DNA]</scope>
    <source>
        <strain evidence="4">TISTR 932</strain>
    </source>
</reference>
<dbReference type="Gene3D" id="2.60.40.3760">
    <property type="match status" value="1"/>
</dbReference>
<feature type="non-terminal residue" evidence="3">
    <location>
        <position position="361"/>
    </location>
</feature>
<accession>A0ABW5TIM8</accession>
<protein>
    <submittedName>
        <fullName evidence="3">GBS Bsp-like repeat-containing protein</fullName>
    </submittedName>
</protein>
<name>A0ABW5TIM8_9ENTE</name>
<evidence type="ECO:0000256" key="1">
    <source>
        <dbReference type="SAM" id="MobiDB-lite"/>
    </source>
</evidence>
<gene>
    <name evidence="3" type="ORF">ACFSR0_06870</name>
</gene>
<dbReference type="Proteomes" id="UP001597427">
    <property type="component" value="Unassembled WGS sequence"/>
</dbReference>
<dbReference type="Gene3D" id="2.80.10.50">
    <property type="match status" value="1"/>
</dbReference>
<evidence type="ECO:0000313" key="4">
    <source>
        <dbReference type="Proteomes" id="UP001597427"/>
    </source>
</evidence>
<dbReference type="InterPro" id="IPR013688">
    <property type="entry name" value="GBS_Bsp-like"/>
</dbReference>
<organism evidence="3 4">
    <name type="scientific">Enterococcus camelliae</name>
    <dbReference type="NCBI Taxonomy" id="453959"/>
    <lineage>
        <taxon>Bacteria</taxon>
        <taxon>Bacillati</taxon>
        <taxon>Bacillota</taxon>
        <taxon>Bacilli</taxon>
        <taxon>Lactobacillales</taxon>
        <taxon>Enterococcaceae</taxon>
        <taxon>Enterococcus</taxon>
    </lineage>
</organism>
<evidence type="ECO:0000313" key="3">
    <source>
        <dbReference type="EMBL" id="MFD2729142.1"/>
    </source>
</evidence>
<dbReference type="Pfam" id="PF08481">
    <property type="entry name" value="GBS_Bsp-like"/>
    <property type="match status" value="1"/>
</dbReference>
<dbReference type="InterPro" id="IPR000772">
    <property type="entry name" value="Ricin_B_lectin"/>
</dbReference>
<keyword evidence="4" id="KW-1185">Reference proteome</keyword>
<sequence>MKKWNKLTSTICFVAMGTMLLMFPTGTKGEESQQNTHATIVNKQEETTTSTSNSIVKESSSSESKQVKDQISDSATNSPIVADLTPFVEKNVKILVDNGSSLQIGQNQTDSAYLGSEESLSNQLHVIHSLGNGWVTIENKATGKFLTVENQAVVYTNFSGLDHQKWHFVNEQNGHYAIQSKSGAYLVRSESNEISLTTNRSDQRWKLETSVTNETTSTNQTKTTETAENSNQSITNYQQKSVPMNVITQTILSNSKVKITIANPNGGNAQMVQFPTWSKTNGQDDIRWLKGTKNGDGSWSVTVDSANFKNSGEFYTHVYVTNNGKNQFLGATSYNLAAPPANIITKMVLSNSKIKITIANP</sequence>
<dbReference type="RefSeq" id="WP_379981220.1">
    <property type="nucleotide sequence ID" value="NZ_JBHUMO010000043.1"/>
</dbReference>
<dbReference type="SUPFAM" id="SSF50370">
    <property type="entry name" value="Ricin B-like lectins"/>
    <property type="match status" value="1"/>
</dbReference>
<feature type="compositionally biased region" description="Low complexity" evidence="1">
    <location>
        <begin position="49"/>
        <end position="64"/>
    </location>
</feature>
<feature type="compositionally biased region" description="Polar residues" evidence="1">
    <location>
        <begin position="32"/>
        <end position="42"/>
    </location>
</feature>
<dbReference type="Pfam" id="PF14200">
    <property type="entry name" value="RicinB_lectin_2"/>
    <property type="match status" value="1"/>
</dbReference>
<proteinExistence type="predicted"/>
<comment type="caution">
    <text evidence="3">The sequence shown here is derived from an EMBL/GenBank/DDBJ whole genome shotgun (WGS) entry which is preliminary data.</text>
</comment>
<feature type="region of interest" description="Disordered" evidence="1">
    <location>
        <begin position="28"/>
        <end position="72"/>
    </location>
</feature>
<dbReference type="EMBL" id="JBHUMO010000043">
    <property type="protein sequence ID" value="MFD2729142.1"/>
    <property type="molecule type" value="Genomic_DNA"/>
</dbReference>